<gene>
    <name evidence="1" type="ORF">F0562_036213</name>
</gene>
<accession>A0A5J5AFA3</accession>
<dbReference type="AlphaFoldDB" id="A0A5J5AFA3"/>
<evidence type="ECO:0000313" key="1">
    <source>
        <dbReference type="EMBL" id="KAA8528858.1"/>
    </source>
</evidence>
<organism evidence="1 2">
    <name type="scientific">Nyssa sinensis</name>
    <dbReference type="NCBI Taxonomy" id="561372"/>
    <lineage>
        <taxon>Eukaryota</taxon>
        <taxon>Viridiplantae</taxon>
        <taxon>Streptophyta</taxon>
        <taxon>Embryophyta</taxon>
        <taxon>Tracheophyta</taxon>
        <taxon>Spermatophyta</taxon>
        <taxon>Magnoliopsida</taxon>
        <taxon>eudicotyledons</taxon>
        <taxon>Gunneridae</taxon>
        <taxon>Pentapetalae</taxon>
        <taxon>asterids</taxon>
        <taxon>Cornales</taxon>
        <taxon>Nyssaceae</taxon>
        <taxon>Nyssa</taxon>
    </lineage>
</organism>
<dbReference type="GO" id="GO:0009507">
    <property type="term" value="C:chloroplast"/>
    <property type="evidence" value="ECO:0007669"/>
    <property type="project" value="TreeGrafter"/>
</dbReference>
<dbReference type="Pfam" id="PF02672">
    <property type="entry name" value="CP12"/>
    <property type="match status" value="1"/>
</dbReference>
<sequence length="132" mass="14553">MASFAVASTGTRGLNSVLYPSSSSVNSLRSAGGGYGFSEKMSPIICLPERSKARWSLTVKSMGGMAKFKGTQMREKKLTEMIEKKVMEAKEVCEGDGESSDECKVAWDEVEEERIWNVRSESRDSRITNAII</sequence>
<reference evidence="1 2" key="1">
    <citation type="submission" date="2019-09" db="EMBL/GenBank/DDBJ databases">
        <title>A chromosome-level genome assembly of the Chinese tupelo Nyssa sinensis.</title>
        <authorList>
            <person name="Yang X."/>
            <person name="Kang M."/>
            <person name="Yang Y."/>
            <person name="Xiong H."/>
            <person name="Wang M."/>
            <person name="Zhang Z."/>
            <person name="Wang Z."/>
            <person name="Wu H."/>
            <person name="Ma T."/>
            <person name="Liu J."/>
            <person name="Xi Z."/>
        </authorList>
    </citation>
    <scope>NUCLEOTIDE SEQUENCE [LARGE SCALE GENOMIC DNA]</scope>
    <source>
        <strain evidence="1">J267</strain>
        <tissue evidence="1">Leaf</tissue>
    </source>
</reference>
<dbReference type="Proteomes" id="UP000325577">
    <property type="component" value="Linkage Group LG21"/>
</dbReference>
<name>A0A5J5AFA3_9ASTE</name>
<proteinExistence type="predicted"/>
<protein>
    <submittedName>
        <fullName evidence="1">Uncharacterized protein</fullName>
    </submittedName>
</protein>
<dbReference type="InterPro" id="IPR039314">
    <property type="entry name" value="CP12-like"/>
</dbReference>
<dbReference type="OrthoDB" id="4362at2759"/>
<dbReference type="PANTHER" id="PTHR33921:SF16">
    <property type="entry name" value="CALVIN CYCLE PROTEIN CP12-3, CHLOROPLASTIC"/>
    <property type="match status" value="1"/>
</dbReference>
<dbReference type="GO" id="GO:0080153">
    <property type="term" value="P:negative regulation of reductive pentose-phosphate cycle"/>
    <property type="evidence" value="ECO:0007669"/>
    <property type="project" value="TreeGrafter"/>
</dbReference>
<dbReference type="EMBL" id="CM018045">
    <property type="protein sequence ID" value="KAA8528858.1"/>
    <property type="molecule type" value="Genomic_DNA"/>
</dbReference>
<dbReference type="PANTHER" id="PTHR33921">
    <property type="entry name" value="CALVIN CYCLE PROTEIN CP12-2, CHLOROPLASTIC"/>
    <property type="match status" value="1"/>
</dbReference>
<keyword evidence="2" id="KW-1185">Reference proteome</keyword>
<evidence type="ECO:0000313" key="2">
    <source>
        <dbReference type="Proteomes" id="UP000325577"/>
    </source>
</evidence>